<dbReference type="PANTHER" id="PTHR31121">
    <property type="entry name" value="ALPHA-1,2 MANNOSYLTRANSFERASE KTR1"/>
    <property type="match status" value="1"/>
</dbReference>
<dbReference type="EMBL" id="LSSM01000562">
    <property type="protein sequence ID" value="OMJ28518.1"/>
    <property type="molecule type" value="Genomic_DNA"/>
</dbReference>
<keyword evidence="4" id="KW-0812">Transmembrane</keyword>
<feature type="transmembrane region" description="Helical" evidence="4">
    <location>
        <begin position="7"/>
        <end position="28"/>
    </location>
</feature>
<evidence type="ECO:0000256" key="3">
    <source>
        <dbReference type="SAM" id="MobiDB-lite"/>
    </source>
</evidence>
<evidence type="ECO:0000313" key="6">
    <source>
        <dbReference type="Proteomes" id="UP000187429"/>
    </source>
</evidence>
<dbReference type="GO" id="GO:0005794">
    <property type="term" value="C:Golgi apparatus"/>
    <property type="evidence" value="ECO:0007669"/>
    <property type="project" value="TreeGrafter"/>
</dbReference>
<dbReference type="Gene3D" id="3.90.550.10">
    <property type="entry name" value="Spore Coat Polysaccharide Biosynthesis Protein SpsA, Chain A"/>
    <property type="match status" value="1"/>
</dbReference>
<dbReference type="GO" id="GO:0016020">
    <property type="term" value="C:membrane"/>
    <property type="evidence" value="ECO:0007669"/>
    <property type="project" value="InterPro"/>
</dbReference>
<organism evidence="5 6">
    <name type="scientific">Smittium culicis</name>
    <dbReference type="NCBI Taxonomy" id="133412"/>
    <lineage>
        <taxon>Eukaryota</taxon>
        <taxon>Fungi</taxon>
        <taxon>Fungi incertae sedis</taxon>
        <taxon>Zoopagomycota</taxon>
        <taxon>Kickxellomycotina</taxon>
        <taxon>Harpellomycetes</taxon>
        <taxon>Harpellales</taxon>
        <taxon>Legeriomycetaceae</taxon>
        <taxon>Smittium</taxon>
    </lineage>
</organism>
<dbReference type="Pfam" id="PF01793">
    <property type="entry name" value="Glyco_transf_15"/>
    <property type="match status" value="1"/>
</dbReference>
<keyword evidence="6" id="KW-1185">Reference proteome</keyword>
<keyword evidence="2 5" id="KW-0808">Transferase</keyword>
<evidence type="ECO:0000256" key="2">
    <source>
        <dbReference type="ARBA" id="ARBA00022679"/>
    </source>
</evidence>
<dbReference type="InterPro" id="IPR002685">
    <property type="entry name" value="Glyco_trans_15"/>
</dbReference>
<dbReference type="SUPFAM" id="SSF53448">
    <property type="entry name" value="Nucleotide-diphospho-sugar transferases"/>
    <property type="match status" value="1"/>
</dbReference>
<dbReference type="GO" id="GO:0000032">
    <property type="term" value="P:cell wall mannoprotein biosynthetic process"/>
    <property type="evidence" value="ECO:0007669"/>
    <property type="project" value="TreeGrafter"/>
</dbReference>
<evidence type="ECO:0000313" key="5">
    <source>
        <dbReference type="EMBL" id="OMJ28518.1"/>
    </source>
</evidence>
<dbReference type="GO" id="GO:0000026">
    <property type="term" value="F:alpha-1,2-mannosyltransferase activity"/>
    <property type="evidence" value="ECO:0007669"/>
    <property type="project" value="TreeGrafter"/>
</dbReference>
<comment type="caution">
    <text evidence="5">The sequence shown here is derived from an EMBL/GenBank/DDBJ whole genome shotgun (WGS) entry which is preliminary data.</text>
</comment>
<proteinExistence type="inferred from homology"/>
<sequence>MKRFSSTFLLAVVIIVCLIILKLQFIYFDNRNVTSEKNSKVNGNSKSKEPGKHLSFKANDNPVSDFDKSHYNKKYFKNSKNLRFMNTKYSDIHTTDFIPRDSYGNEIKNILEYRKEIYSKNYISEEHRWVEEISPWTWKFKGEKYQNSQIIKKKSNEKTQIAVLLVLVRNSEIENMIYTIQKFEKSFNSKYNYPYVFLNDVPFTPSFMKSLVKFTSSNLTFGLIPKAHWSLPENISKLFMVESFNQLKMNSVPYGDSESYRHMCRFYSGFFYKHPLLQEFEFYWRIEPGVDYFCDIDYDPFLYLKENNKLYSFVISIKELPTTIYSLWIHTLKFAEKYKISSSLFSFFSTKNKNYNLCHFWSNFEIASFDFYRSSEYESYFEFLDRTGNFFYERWGDAPVHSLAAGLFLTKDQLHFFSDIGYKHDDFYHCPQIDSLPQSENSNKSSYTLNYCKCPPNAFVVNDVSFSCLPKFKSFKSDEIWTPSSFKNNLVFHLKNNQFKYPGIPQLYADRMSWRDKAIY</sequence>
<dbReference type="GO" id="GO:0006487">
    <property type="term" value="P:protein N-linked glycosylation"/>
    <property type="evidence" value="ECO:0007669"/>
    <property type="project" value="TreeGrafter"/>
</dbReference>
<dbReference type="OrthoDB" id="439943at2759"/>
<reference evidence="6" key="1">
    <citation type="submission" date="2017-01" db="EMBL/GenBank/DDBJ databases">
        <authorList>
            <person name="Wang Y."/>
            <person name="White M."/>
            <person name="Kvist S."/>
            <person name="Moncalvo J.-M."/>
        </authorList>
    </citation>
    <scope>NUCLEOTIDE SEQUENCE [LARGE SCALE GENOMIC DNA]</scope>
    <source>
        <strain evidence="6">ID-206-W2</strain>
    </source>
</reference>
<keyword evidence="4" id="KW-1133">Transmembrane helix</keyword>
<dbReference type="PANTHER" id="PTHR31121:SF2">
    <property type="entry name" value="MANNOSYLTRANSFERASE KTR5-RELATED"/>
    <property type="match status" value="1"/>
</dbReference>
<dbReference type="Proteomes" id="UP000187429">
    <property type="component" value="Unassembled WGS sequence"/>
</dbReference>
<keyword evidence="4" id="KW-0472">Membrane</keyword>
<name>A0A1R1YNN7_9FUNG</name>
<dbReference type="InterPro" id="IPR029044">
    <property type="entry name" value="Nucleotide-diphossugar_trans"/>
</dbReference>
<comment type="similarity">
    <text evidence="1">Belongs to the glycosyltransferase 15 family.</text>
</comment>
<gene>
    <name evidence="5" type="ORF">AYI69_g2000</name>
</gene>
<protein>
    <submittedName>
        <fullName evidence="5">O-glycoside alpha-1,2-mannosyltransferase omh1</fullName>
    </submittedName>
</protein>
<evidence type="ECO:0000256" key="4">
    <source>
        <dbReference type="SAM" id="Phobius"/>
    </source>
</evidence>
<dbReference type="FunFam" id="3.90.550.10:FF:000051">
    <property type="entry name" value="Alpha-1,2-mannosyltransferase (Ktr4)"/>
    <property type="match status" value="1"/>
</dbReference>
<accession>A0A1R1YNN7</accession>
<feature type="region of interest" description="Disordered" evidence="3">
    <location>
        <begin position="36"/>
        <end position="61"/>
    </location>
</feature>
<dbReference type="AlphaFoldDB" id="A0A1R1YNN7"/>
<keyword evidence="5" id="KW-0328">Glycosyltransferase</keyword>
<evidence type="ECO:0000256" key="1">
    <source>
        <dbReference type="ARBA" id="ARBA00007677"/>
    </source>
</evidence>